<evidence type="ECO:0000259" key="2">
    <source>
        <dbReference type="Pfam" id="PF00561"/>
    </source>
</evidence>
<evidence type="ECO:0000313" key="3">
    <source>
        <dbReference type="EMBL" id="MBC5686391.1"/>
    </source>
</evidence>
<accession>A0ABR7GHG7</accession>
<keyword evidence="4" id="KW-1185">Reference proteome</keyword>
<dbReference type="GO" id="GO:0016787">
    <property type="term" value="F:hydrolase activity"/>
    <property type="evidence" value="ECO:0007669"/>
    <property type="project" value="UniProtKB-KW"/>
</dbReference>
<feature type="domain" description="AB hydrolase-1" evidence="2">
    <location>
        <begin position="60"/>
        <end position="179"/>
    </location>
</feature>
<dbReference type="Proteomes" id="UP000643810">
    <property type="component" value="Unassembled WGS sequence"/>
</dbReference>
<dbReference type="Gene3D" id="3.40.50.1820">
    <property type="entry name" value="alpha/beta hydrolase"/>
    <property type="match status" value="1"/>
</dbReference>
<gene>
    <name evidence="3" type="ORF">H8R94_07200</name>
</gene>
<evidence type="ECO:0000256" key="1">
    <source>
        <dbReference type="SAM" id="SignalP"/>
    </source>
</evidence>
<keyword evidence="3" id="KW-0378">Hydrolase</keyword>
<dbReference type="SUPFAM" id="SSF53474">
    <property type="entry name" value="alpha/beta-Hydrolases"/>
    <property type="match status" value="1"/>
</dbReference>
<dbReference type="InterPro" id="IPR029058">
    <property type="entry name" value="AB_hydrolase_fold"/>
</dbReference>
<keyword evidence="1" id="KW-0732">Signal</keyword>
<organism evidence="3 4">
    <name type="scientific">Roseburia lenta</name>
    <dbReference type="NCBI Taxonomy" id="2763061"/>
    <lineage>
        <taxon>Bacteria</taxon>
        <taxon>Bacillati</taxon>
        <taxon>Bacillota</taxon>
        <taxon>Clostridia</taxon>
        <taxon>Lachnospirales</taxon>
        <taxon>Lachnospiraceae</taxon>
        <taxon>Roseburia</taxon>
    </lineage>
</organism>
<dbReference type="PANTHER" id="PTHR46438">
    <property type="entry name" value="ALPHA/BETA-HYDROLASES SUPERFAMILY PROTEIN"/>
    <property type="match status" value="1"/>
</dbReference>
<comment type="caution">
    <text evidence="3">The sequence shown here is derived from an EMBL/GenBank/DDBJ whole genome shotgun (WGS) entry which is preliminary data.</text>
</comment>
<protein>
    <submittedName>
        <fullName evidence="3">Alpha/beta hydrolase</fullName>
    </submittedName>
</protein>
<dbReference type="Pfam" id="PF00561">
    <property type="entry name" value="Abhydrolase_1"/>
    <property type="match status" value="1"/>
</dbReference>
<dbReference type="InterPro" id="IPR000073">
    <property type="entry name" value="AB_hydrolase_1"/>
</dbReference>
<dbReference type="EMBL" id="JACOPG010000002">
    <property type="protein sequence ID" value="MBC5686391.1"/>
    <property type="molecule type" value="Genomic_DNA"/>
</dbReference>
<feature type="signal peptide" evidence="1">
    <location>
        <begin position="1"/>
        <end position="20"/>
    </location>
</feature>
<sequence length="313" mass="35667">MGKKHSLLKTVLAATAALYATNTAIDYHAKDKNLCSTAKGDFYDFKYGRIYYTRQGQGAPLLLLHNLDTISSGYEWSKILKKLEKDHTVYTLDLLGCGRSDKPSLTYTNFLYVQLLTSFIQDVIGEKTNVITSADASSIAIMANQMNPDLFDQIILINPSDIHQMKMETNRLQMTIKNILFAPLVGTALYNFYVSEDHIRSIFDKKYLSRPLQDNKKFTDLYYQSAHIHKSNGRFLYASKKCSYTNVDVTRAITDKDNLHIIESTDRKKAISIAEEYVKKNHAIDVTYISNSKLLPMLEVPDQCLKIIQNYLA</sequence>
<evidence type="ECO:0000313" key="4">
    <source>
        <dbReference type="Proteomes" id="UP000643810"/>
    </source>
</evidence>
<dbReference type="PANTHER" id="PTHR46438:SF2">
    <property type="entry name" value="ALPHA_BETA-HYDROLASES SUPERFAMILY PROTEIN"/>
    <property type="match status" value="1"/>
</dbReference>
<proteinExistence type="predicted"/>
<feature type="chain" id="PRO_5045520981" evidence="1">
    <location>
        <begin position="21"/>
        <end position="313"/>
    </location>
</feature>
<name>A0ABR7GHG7_9FIRM</name>
<dbReference type="RefSeq" id="WP_118534932.1">
    <property type="nucleotide sequence ID" value="NZ_JACOPG010000002.1"/>
</dbReference>
<reference evidence="3 4" key="1">
    <citation type="submission" date="2020-08" db="EMBL/GenBank/DDBJ databases">
        <title>Genome public.</title>
        <authorList>
            <person name="Liu C."/>
            <person name="Sun Q."/>
        </authorList>
    </citation>
    <scope>NUCLEOTIDE SEQUENCE [LARGE SCALE GENOMIC DNA]</scope>
    <source>
        <strain evidence="3 4">NSJ-9</strain>
    </source>
</reference>